<dbReference type="RefSeq" id="WP_169416154.1">
    <property type="nucleotide sequence ID" value="NZ_JAAXKZ010000199.1"/>
</dbReference>
<gene>
    <name evidence="1" type="ORF">HF519_28970</name>
</gene>
<dbReference type="EMBL" id="JAAXKZ010000199">
    <property type="protein sequence ID" value="NMH95503.1"/>
    <property type="molecule type" value="Genomic_DNA"/>
</dbReference>
<name>A0A848DSL7_9PSEU</name>
<dbReference type="AlphaFoldDB" id="A0A848DSL7"/>
<protein>
    <submittedName>
        <fullName evidence="1">Uncharacterized protein</fullName>
    </submittedName>
</protein>
<sequence length="77" mass="8166">MELFGGEVVVVDDVGGDRRTDQDELGAHLLHDVELALGPPQVGREDLGRDGVEVGRGRRGRLVLQRAGQAHRGDGGA</sequence>
<organism evidence="1 2">
    <name type="scientific">Pseudonocardia bannensis</name>
    <dbReference type="NCBI Taxonomy" id="630973"/>
    <lineage>
        <taxon>Bacteria</taxon>
        <taxon>Bacillati</taxon>
        <taxon>Actinomycetota</taxon>
        <taxon>Actinomycetes</taxon>
        <taxon>Pseudonocardiales</taxon>
        <taxon>Pseudonocardiaceae</taxon>
        <taxon>Pseudonocardia</taxon>
    </lineage>
</organism>
<comment type="caution">
    <text evidence="1">The sequence shown here is derived from an EMBL/GenBank/DDBJ whole genome shotgun (WGS) entry which is preliminary data.</text>
</comment>
<evidence type="ECO:0000313" key="2">
    <source>
        <dbReference type="Proteomes" id="UP000586918"/>
    </source>
</evidence>
<reference evidence="1 2" key="1">
    <citation type="submission" date="2020-04" db="EMBL/GenBank/DDBJ databases">
        <authorList>
            <person name="Klaysubun C."/>
            <person name="Duangmal K."/>
            <person name="Lipun K."/>
        </authorList>
    </citation>
    <scope>NUCLEOTIDE SEQUENCE [LARGE SCALE GENOMIC DNA]</scope>
    <source>
        <strain evidence="1 2">DSM 45300</strain>
    </source>
</reference>
<accession>A0A848DSL7</accession>
<keyword evidence="2" id="KW-1185">Reference proteome</keyword>
<evidence type="ECO:0000313" key="1">
    <source>
        <dbReference type="EMBL" id="NMH95503.1"/>
    </source>
</evidence>
<dbReference type="Proteomes" id="UP000586918">
    <property type="component" value="Unassembled WGS sequence"/>
</dbReference>
<proteinExistence type="predicted"/>